<feature type="domain" description="KRAB" evidence="1">
    <location>
        <begin position="4"/>
        <end position="41"/>
    </location>
</feature>
<dbReference type="CDD" id="cd07765">
    <property type="entry name" value="KRAB_A-box"/>
    <property type="match status" value="1"/>
</dbReference>
<sequence length="41" mass="4835">QGSMKFKDVVIGFSKEEWALLNPAQRDLYVPVMLENYQYLI</sequence>
<dbReference type="Pfam" id="PF01352">
    <property type="entry name" value="KRAB"/>
    <property type="match status" value="1"/>
</dbReference>
<evidence type="ECO:0000259" key="1">
    <source>
        <dbReference type="PROSITE" id="PS50805"/>
    </source>
</evidence>
<organism evidence="2">
    <name type="scientific">Ailuropoda melanoleuca</name>
    <name type="common">Giant panda</name>
    <dbReference type="NCBI Taxonomy" id="9646"/>
    <lineage>
        <taxon>Eukaryota</taxon>
        <taxon>Metazoa</taxon>
        <taxon>Chordata</taxon>
        <taxon>Craniata</taxon>
        <taxon>Vertebrata</taxon>
        <taxon>Euteleostomi</taxon>
        <taxon>Mammalia</taxon>
        <taxon>Eutheria</taxon>
        <taxon>Laurasiatheria</taxon>
        <taxon>Carnivora</taxon>
        <taxon>Caniformia</taxon>
        <taxon>Ursidae</taxon>
        <taxon>Ailuropoda</taxon>
    </lineage>
</organism>
<dbReference type="Gene3D" id="6.10.140.140">
    <property type="match status" value="1"/>
</dbReference>
<protein>
    <recommendedName>
        <fullName evidence="1">KRAB domain-containing protein</fullName>
    </recommendedName>
</protein>
<dbReference type="PANTHER" id="PTHR23232:SF163">
    <property type="entry name" value="ZINC FINGER PROTEIN 589"/>
    <property type="match status" value="1"/>
</dbReference>
<evidence type="ECO:0000313" key="2">
    <source>
        <dbReference type="EMBL" id="EFB21754.1"/>
    </source>
</evidence>
<dbReference type="PANTHER" id="PTHR23232">
    <property type="entry name" value="KRAB DOMAIN C2H2 ZINC FINGER"/>
    <property type="match status" value="1"/>
</dbReference>
<dbReference type="PROSITE" id="PS50805">
    <property type="entry name" value="KRAB"/>
    <property type="match status" value="1"/>
</dbReference>
<dbReference type="InterPro" id="IPR001909">
    <property type="entry name" value="KRAB"/>
</dbReference>
<gene>
    <name evidence="2" type="ORF">PANDA_020228</name>
</gene>
<feature type="non-terminal residue" evidence="2">
    <location>
        <position position="41"/>
    </location>
</feature>
<dbReference type="AlphaFoldDB" id="D2I3V0"/>
<dbReference type="InterPro" id="IPR050169">
    <property type="entry name" value="Krueppel_C2H2_ZnF"/>
</dbReference>
<dbReference type="InParanoid" id="D2I3V0"/>
<name>D2I3V0_AILME</name>
<dbReference type="GO" id="GO:0006355">
    <property type="term" value="P:regulation of DNA-templated transcription"/>
    <property type="evidence" value="ECO:0007669"/>
    <property type="project" value="InterPro"/>
</dbReference>
<proteinExistence type="predicted"/>
<dbReference type="SUPFAM" id="SSF109640">
    <property type="entry name" value="KRAB domain (Kruppel-associated box)"/>
    <property type="match status" value="1"/>
</dbReference>
<dbReference type="InterPro" id="IPR036051">
    <property type="entry name" value="KRAB_dom_sf"/>
</dbReference>
<feature type="non-terminal residue" evidence="2">
    <location>
        <position position="1"/>
    </location>
</feature>
<accession>D2I3V0</accession>
<dbReference type="EMBL" id="GL194375">
    <property type="protein sequence ID" value="EFB21754.1"/>
    <property type="molecule type" value="Genomic_DNA"/>
</dbReference>
<reference evidence="2" key="1">
    <citation type="journal article" date="2010" name="Nature">
        <title>The sequence and de novo assembly of the giant panda genome.</title>
        <authorList>
            <person name="Li R."/>
            <person name="Fan W."/>
            <person name="Tian G."/>
            <person name="Zhu H."/>
            <person name="He L."/>
            <person name="Cai J."/>
            <person name="Huang Q."/>
            <person name="Cai Q."/>
            <person name="Li B."/>
            <person name="Bai Y."/>
            <person name="Zhang Z."/>
            <person name="Zhang Y."/>
            <person name="Wang W."/>
            <person name="Li J."/>
            <person name="Wei F."/>
            <person name="Li H."/>
            <person name="Jian M."/>
            <person name="Li J."/>
            <person name="Zhang Z."/>
            <person name="Nielsen R."/>
            <person name="Li D."/>
            <person name="Gu W."/>
            <person name="Yang Z."/>
            <person name="Xuan Z."/>
            <person name="Ryder O.A."/>
            <person name="Leung F.C."/>
            <person name="Zhou Y."/>
            <person name="Cao J."/>
            <person name="Sun X."/>
            <person name="Fu Y."/>
            <person name="Fang X."/>
            <person name="Guo X."/>
            <person name="Wang B."/>
            <person name="Hou R."/>
            <person name="Shen F."/>
            <person name="Mu B."/>
            <person name="Ni P."/>
            <person name="Lin R."/>
            <person name="Qian W."/>
            <person name="Wang G."/>
            <person name="Yu C."/>
            <person name="Nie W."/>
            <person name="Wang J."/>
            <person name="Wu Z."/>
            <person name="Liang H."/>
            <person name="Min J."/>
            <person name="Wu Q."/>
            <person name="Cheng S."/>
            <person name="Ruan J."/>
            <person name="Wang M."/>
            <person name="Shi Z."/>
            <person name="Wen M."/>
            <person name="Liu B."/>
            <person name="Ren X."/>
            <person name="Zheng H."/>
            <person name="Dong D."/>
            <person name="Cook K."/>
            <person name="Shan G."/>
            <person name="Zhang H."/>
            <person name="Kosiol C."/>
            <person name="Xie X."/>
            <person name="Lu Z."/>
            <person name="Zheng H."/>
            <person name="Li Y."/>
            <person name="Steiner C.C."/>
            <person name="Lam T.T."/>
            <person name="Lin S."/>
            <person name="Zhang Q."/>
            <person name="Li G."/>
            <person name="Tian J."/>
            <person name="Gong T."/>
            <person name="Liu H."/>
            <person name="Zhang D."/>
            <person name="Fang L."/>
            <person name="Ye C."/>
            <person name="Zhang J."/>
            <person name="Hu W."/>
            <person name="Xu A."/>
            <person name="Ren Y."/>
            <person name="Zhang G."/>
            <person name="Bruford M.W."/>
            <person name="Li Q."/>
            <person name="Ma L."/>
            <person name="Guo Y."/>
            <person name="An N."/>
            <person name="Hu Y."/>
            <person name="Zheng Y."/>
            <person name="Shi Y."/>
            <person name="Li Z."/>
            <person name="Liu Q."/>
            <person name="Chen Y."/>
            <person name="Zhao J."/>
            <person name="Qu N."/>
            <person name="Zhao S."/>
            <person name="Tian F."/>
            <person name="Wang X."/>
            <person name="Wang H."/>
            <person name="Xu L."/>
            <person name="Liu X."/>
            <person name="Vinar T."/>
            <person name="Wang Y."/>
            <person name="Lam T.W."/>
            <person name="Yiu S.M."/>
            <person name="Liu S."/>
            <person name="Zhang H."/>
            <person name="Li D."/>
            <person name="Huang Y."/>
            <person name="Wang X."/>
            <person name="Yang G."/>
            <person name="Jiang Z."/>
            <person name="Wang J."/>
            <person name="Qin N."/>
            <person name="Li L."/>
            <person name="Li J."/>
            <person name="Bolund L."/>
            <person name="Kristiansen K."/>
            <person name="Wong G.K."/>
            <person name="Olson M."/>
            <person name="Zhang X."/>
            <person name="Li S."/>
            <person name="Yang H."/>
            <person name="Wang J."/>
            <person name="Wang J."/>
        </authorList>
    </citation>
    <scope>NUCLEOTIDE SEQUENCE [LARGE SCALE GENOMIC DNA]</scope>
</reference>